<evidence type="ECO:0000313" key="3">
    <source>
        <dbReference type="WBParaSite" id="Gr19_v10_g1464.t1"/>
    </source>
</evidence>
<proteinExistence type="predicted"/>
<keyword evidence="2" id="KW-1185">Reference proteome</keyword>
<feature type="transmembrane region" description="Helical" evidence="1">
    <location>
        <begin position="21"/>
        <end position="40"/>
    </location>
</feature>
<dbReference type="WBParaSite" id="Gr19_v10_g1464.t1">
    <property type="protein sequence ID" value="Gr19_v10_g1464.t1"/>
    <property type="gene ID" value="Gr19_v10_g1464"/>
</dbReference>
<sequence>MSDNPKEAQKRMKEIFVCDDVLFEVFGFCGPFVLGLKVALISDRFDFLVDAHFKKKEWSLGDLEIRREIQGNGAEILKFFGNLRKVQRRLPIPQKPLPDKVIGFERLTISYIDQSVIKFLQCIHRLFDSKGTVLSFGTSFSQKRSWKIIWQKIWPFINDNICGFDLSSSDFFRFSPTVLSHCAKLRLIKSRALFPQFAANDSVGASFGQASAKWVHTPRGDGLPPKVLKCGFYSTGMEGLKREFLNSVNRVNYIIGLFVRAGVVPFELKNNLTGERLVCRRFTKYKWLLWNWCRLWNSIHINFNDGSIGDGMLDANDGPSEPKKAKN</sequence>
<name>A0A914H7X5_GLORO</name>
<evidence type="ECO:0000256" key="1">
    <source>
        <dbReference type="SAM" id="Phobius"/>
    </source>
</evidence>
<organism evidence="2 3">
    <name type="scientific">Globodera rostochiensis</name>
    <name type="common">Golden nematode worm</name>
    <name type="synonym">Heterodera rostochiensis</name>
    <dbReference type="NCBI Taxonomy" id="31243"/>
    <lineage>
        <taxon>Eukaryota</taxon>
        <taxon>Metazoa</taxon>
        <taxon>Ecdysozoa</taxon>
        <taxon>Nematoda</taxon>
        <taxon>Chromadorea</taxon>
        <taxon>Rhabditida</taxon>
        <taxon>Tylenchina</taxon>
        <taxon>Tylenchomorpha</taxon>
        <taxon>Tylenchoidea</taxon>
        <taxon>Heteroderidae</taxon>
        <taxon>Heteroderinae</taxon>
        <taxon>Globodera</taxon>
    </lineage>
</organism>
<keyword evidence="1" id="KW-0812">Transmembrane</keyword>
<dbReference type="AlphaFoldDB" id="A0A914H7X5"/>
<keyword evidence="1" id="KW-1133">Transmembrane helix</keyword>
<reference evidence="3" key="1">
    <citation type="submission" date="2022-11" db="UniProtKB">
        <authorList>
            <consortium name="WormBaseParasite"/>
        </authorList>
    </citation>
    <scope>IDENTIFICATION</scope>
</reference>
<keyword evidence="1" id="KW-0472">Membrane</keyword>
<protein>
    <submittedName>
        <fullName evidence="3">Uncharacterized protein</fullName>
    </submittedName>
</protein>
<evidence type="ECO:0000313" key="2">
    <source>
        <dbReference type="Proteomes" id="UP000887572"/>
    </source>
</evidence>
<dbReference type="Proteomes" id="UP000887572">
    <property type="component" value="Unplaced"/>
</dbReference>
<accession>A0A914H7X5</accession>